<sequence>MVPAWDPFTGVIMAPYNRQQTGSAKDVVTFFDTRFRGCLEAENTKYESLGTGIWSISLGKDQGVGLPMVA</sequence>
<gene>
    <name evidence="1" type="ORF">LPJ53_006396</name>
</gene>
<name>A0A9W7XTZ1_9FUNG</name>
<organism evidence="1 2">
    <name type="scientific">Coemansia erecta</name>
    <dbReference type="NCBI Taxonomy" id="147472"/>
    <lineage>
        <taxon>Eukaryota</taxon>
        <taxon>Fungi</taxon>
        <taxon>Fungi incertae sedis</taxon>
        <taxon>Zoopagomycota</taxon>
        <taxon>Kickxellomycotina</taxon>
        <taxon>Kickxellomycetes</taxon>
        <taxon>Kickxellales</taxon>
        <taxon>Kickxellaceae</taxon>
        <taxon>Coemansia</taxon>
    </lineage>
</organism>
<evidence type="ECO:0000313" key="1">
    <source>
        <dbReference type="EMBL" id="KAJ1718653.1"/>
    </source>
</evidence>
<reference evidence="1" key="1">
    <citation type="submission" date="2022-07" db="EMBL/GenBank/DDBJ databases">
        <title>Phylogenomic reconstructions and comparative analyses of Kickxellomycotina fungi.</title>
        <authorList>
            <person name="Reynolds N.K."/>
            <person name="Stajich J.E."/>
            <person name="Barry K."/>
            <person name="Grigoriev I.V."/>
            <person name="Crous P."/>
            <person name="Smith M.E."/>
        </authorList>
    </citation>
    <scope>NUCLEOTIDE SEQUENCE</scope>
    <source>
        <strain evidence="1">NBRC 32514</strain>
    </source>
</reference>
<dbReference type="Proteomes" id="UP001149813">
    <property type="component" value="Unassembled WGS sequence"/>
</dbReference>
<evidence type="ECO:0000313" key="2">
    <source>
        <dbReference type="Proteomes" id="UP001149813"/>
    </source>
</evidence>
<proteinExistence type="predicted"/>
<keyword evidence="2" id="KW-1185">Reference proteome</keyword>
<comment type="caution">
    <text evidence="1">The sequence shown here is derived from an EMBL/GenBank/DDBJ whole genome shotgun (WGS) entry which is preliminary data.</text>
</comment>
<dbReference type="EMBL" id="JANBOJ010000746">
    <property type="protein sequence ID" value="KAJ1718653.1"/>
    <property type="molecule type" value="Genomic_DNA"/>
</dbReference>
<feature type="non-terminal residue" evidence="1">
    <location>
        <position position="70"/>
    </location>
</feature>
<dbReference type="AlphaFoldDB" id="A0A9W7XTZ1"/>
<dbReference type="OrthoDB" id="10356040at2759"/>
<protein>
    <submittedName>
        <fullName evidence="1">Uncharacterized protein</fullName>
    </submittedName>
</protein>
<accession>A0A9W7XTZ1</accession>